<reference evidence="2" key="1">
    <citation type="submission" date="2022-03" db="EMBL/GenBank/DDBJ databases">
        <authorList>
            <person name="Alioto T."/>
            <person name="Alioto T."/>
            <person name="Gomez Garrido J."/>
        </authorList>
    </citation>
    <scope>NUCLEOTIDE SEQUENCE</scope>
</reference>
<feature type="region of interest" description="Disordered" evidence="1">
    <location>
        <begin position="1"/>
        <end position="98"/>
    </location>
</feature>
<organism evidence="2 3">
    <name type="scientific">Pelobates cultripes</name>
    <name type="common">Western spadefoot toad</name>
    <dbReference type="NCBI Taxonomy" id="61616"/>
    <lineage>
        <taxon>Eukaryota</taxon>
        <taxon>Metazoa</taxon>
        <taxon>Chordata</taxon>
        <taxon>Craniata</taxon>
        <taxon>Vertebrata</taxon>
        <taxon>Euteleostomi</taxon>
        <taxon>Amphibia</taxon>
        <taxon>Batrachia</taxon>
        <taxon>Anura</taxon>
        <taxon>Pelobatoidea</taxon>
        <taxon>Pelobatidae</taxon>
        <taxon>Pelobates</taxon>
    </lineage>
</organism>
<dbReference type="EMBL" id="OW240916">
    <property type="protein sequence ID" value="CAH2296783.1"/>
    <property type="molecule type" value="Genomic_DNA"/>
</dbReference>
<dbReference type="AlphaFoldDB" id="A0AAD1WBS9"/>
<evidence type="ECO:0000256" key="1">
    <source>
        <dbReference type="SAM" id="MobiDB-lite"/>
    </source>
</evidence>
<feature type="non-terminal residue" evidence="2">
    <location>
        <position position="98"/>
    </location>
</feature>
<evidence type="ECO:0000313" key="3">
    <source>
        <dbReference type="Proteomes" id="UP001295444"/>
    </source>
</evidence>
<proteinExistence type="predicted"/>
<gene>
    <name evidence="2" type="ORF">PECUL_23A007801</name>
</gene>
<sequence>MSTSSHMILGPGRTPTPRTAGLYPAETDSRRKTRAQTALDTQRLPDPQQQHSTLGAYRRRASYRTPHLHGQPSTRTKHTEEPQSNDAPPNHAGPDRRK</sequence>
<dbReference type="Proteomes" id="UP001295444">
    <property type="component" value="Chromosome 05"/>
</dbReference>
<protein>
    <submittedName>
        <fullName evidence="2">Uncharacterized protein</fullName>
    </submittedName>
</protein>
<keyword evidence="3" id="KW-1185">Reference proteome</keyword>
<name>A0AAD1WBS9_PELCU</name>
<evidence type="ECO:0000313" key="2">
    <source>
        <dbReference type="EMBL" id="CAH2296783.1"/>
    </source>
</evidence>
<accession>A0AAD1WBS9</accession>